<evidence type="ECO:0000256" key="11">
    <source>
        <dbReference type="SAM" id="Phobius"/>
    </source>
</evidence>
<keyword evidence="8 11" id="KW-1133">Transmembrane helix</keyword>
<dbReference type="AlphaFoldDB" id="A0A545T9W0"/>
<dbReference type="OrthoDB" id="9803361at2"/>
<keyword evidence="3" id="KW-0813">Transport</keyword>
<reference evidence="13 14" key="1">
    <citation type="submission" date="2019-06" db="EMBL/GenBank/DDBJ databases">
        <title>Draft genome of Aliikangiella marina GYP-15.</title>
        <authorList>
            <person name="Wang G."/>
        </authorList>
    </citation>
    <scope>NUCLEOTIDE SEQUENCE [LARGE SCALE GENOMIC DNA]</scope>
    <source>
        <strain evidence="13 14">GYP-15</strain>
    </source>
</reference>
<evidence type="ECO:0000256" key="2">
    <source>
        <dbReference type="ARBA" id="ARBA00006555"/>
    </source>
</evidence>
<dbReference type="InterPro" id="IPR051045">
    <property type="entry name" value="TonB-dependent_transducer"/>
</dbReference>
<dbReference type="Gene3D" id="3.30.1150.10">
    <property type="match status" value="1"/>
</dbReference>
<dbReference type="GO" id="GO:0055085">
    <property type="term" value="P:transmembrane transport"/>
    <property type="evidence" value="ECO:0007669"/>
    <property type="project" value="InterPro"/>
</dbReference>
<evidence type="ECO:0000256" key="6">
    <source>
        <dbReference type="ARBA" id="ARBA00022692"/>
    </source>
</evidence>
<keyword evidence="4" id="KW-1003">Cell membrane</keyword>
<dbReference type="Pfam" id="PF03544">
    <property type="entry name" value="TonB_C"/>
    <property type="match status" value="1"/>
</dbReference>
<dbReference type="Proteomes" id="UP000317839">
    <property type="component" value="Unassembled WGS sequence"/>
</dbReference>
<proteinExistence type="inferred from homology"/>
<evidence type="ECO:0000256" key="7">
    <source>
        <dbReference type="ARBA" id="ARBA00022927"/>
    </source>
</evidence>
<dbReference type="PROSITE" id="PS52015">
    <property type="entry name" value="TONB_CTD"/>
    <property type="match status" value="1"/>
</dbReference>
<name>A0A545T9W0_9GAMM</name>
<comment type="caution">
    <text evidence="13">The sequence shown here is derived from an EMBL/GenBank/DDBJ whole genome shotgun (WGS) entry which is preliminary data.</text>
</comment>
<protein>
    <submittedName>
        <fullName evidence="13">Energy transducer TonB</fullName>
    </submittedName>
</protein>
<gene>
    <name evidence="13" type="ORF">FLL45_14155</name>
</gene>
<comment type="subcellular location">
    <subcellularLocation>
        <location evidence="1">Cell inner membrane</location>
        <topology evidence="1">Single-pass membrane protein</topology>
        <orientation evidence="1">Periplasmic side</orientation>
    </subcellularLocation>
</comment>
<dbReference type="NCBIfam" id="TIGR01352">
    <property type="entry name" value="tonB_Cterm"/>
    <property type="match status" value="1"/>
</dbReference>
<feature type="region of interest" description="Disordered" evidence="10">
    <location>
        <begin position="101"/>
        <end position="122"/>
    </location>
</feature>
<dbReference type="EMBL" id="VIKR01000003">
    <property type="protein sequence ID" value="TQV73999.1"/>
    <property type="molecule type" value="Genomic_DNA"/>
</dbReference>
<evidence type="ECO:0000313" key="13">
    <source>
        <dbReference type="EMBL" id="TQV73999.1"/>
    </source>
</evidence>
<keyword evidence="7" id="KW-0653">Protein transport</keyword>
<dbReference type="InterPro" id="IPR006260">
    <property type="entry name" value="TonB/TolA_C"/>
</dbReference>
<evidence type="ECO:0000256" key="5">
    <source>
        <dbReference type="ARBA" id="ARBA00022519"/>
    </source>
</evidence>
<dbReference type="InterPro" id="IPR037682">
    <property type="entry name" value="TonB_C"/>
</dbReference>
<evidence type="ECO:0000259" key="12">
    <source>
        <dbReference type="PROSITE" id="PS52015"/>
    </source>
</evidence>
<dbReference type="SUPFAM" id="SSF74653">
    <property type="entry name" value="TolA/TonB C-terminal domain"/>
    <property type="match status" value="1"/>
</dbReference>
<dbReference type="GO" id="GO:0031992">
    <property type="term" value="F:energy transducer activity"/>
    <property type="evidence" value="ECO:0007669"/>
    <property type="project" value="TreeGrafter"/>
</dbReference>
<dbReference type="PANTHER" id="PTHR33446">
    <property type="entry name" value="PROTEIN TONB-RELATED"/>
    <property type="match status" value="1"/>
</dbReference>
<keyword evidence="6 11" id="KW-0812">Transmembrane</keyword>
<evidence type="ECO:0000256" key="8">
    <source>
        <dbReference type="ARBA" id="ARBA00022989"/>
    </source>
</evidence>
<evidence type="ECO:0000313" key="14">
    <source>
        <dbReference type="Proteomes" id="UP000317839"/>
    </source>
</evidence>
<sequence>MQNTQGVIDDNTQPKISQNDKVAFCAFLAIAFHGMLLFGIGFTLPELSSSQYEKTFSVVLAQFEAEKRPEKADFIGQADQEGGGESEQSLAPSATEMAQFNDPNQVSSEPMQKQSSSQQTLPTPEVLMADGQFVNRVVPDKNQEESEKIPDAASLIDKSYQLSGLIANLDNRNVNQARKGRKRAVSASIHRASDALYLDSWRRKIERVGNNNYPEQAKIQQIFGNLTMKVAINRDGTINKVSIMESSGSKVLDDAALRIVRLAAPFKPLTREMAVDTDILEIIRVWQFQPNYSLQTN</sequence>
<feature type="domain" description="TonB C-terminal" evidence="12">
    <location>
        <begin position="198"/>
        <end position="295"/>
    </location>
</feature>
<evidence type="ECO:0000256" key="4">
    <source>
        <dbReference type="ARBA" id="ARBA00022475"/>
    </source>
</evidence>
<keyword evidence="14" id="KW-1185">Reference proteome</keyword>
<evidence type="ECO:0000256" key="9">
    <source>
        <dbReference type="ARBA" id="ARBA00023136"/>
    </source>
</evidence>
<evidence type="ECO:0000256" key="3">
    <source>
        <dbReference type="ARBA" id="ARBA00022448"/>
    </source>
</evidence>
<keyword evidence="9 11" id="KW-0472">Membrane</keyword>
<keyword evidence="5" id="KW-0997">Cell inner membrane</keyword>
<evidence type="ECO:0000256" key="10">
    <source>
        <dbReference type="SAM" id="MobiDB-lite"/>
    </source>
</evidence>
<dbReference type="GO" id="GO:0098797">
    <property type="term" value="C:plasma membrane protein complex"/>
    <property type="evidence" value="ECO:0007669"/>
    <property type="project" value="TreeGrafter"/>
</dbReference>
<organism evidence="13 14">
    <name type="scientific">Aliikangiella marina</name>
    <dbReference type="NCBI Taxonomy" id="1712262"/>
    <lineage>
        <taxon>Bacteria</taxon>
        <taxon>Pseudomonadati</taxon>
        <taxon>Pseudomonadota</taxon>
        <taxon>Gammaproteobacteria</taxon>
        <taxon>Oceanospirillales</taxon>
        <taxon>Pleioneaceae</taxon>
        <taxon>Aliikangiella</taxon>
    </lineage>
</organism>
<evidence type="ECO:0000256" key="1">
    <source>
        <dbReference type="ARBA" id="ARBA00004383"/>
    </source>
</evidence>
<feature type="transmembrane region" description="Helical" evidence="11">
    <location>
        <begin position="22"/>
        <end position="44"/>
    </location>
</feature>
<dbReference type="GO" id="GO:0015031">
    <property type="term" value="P:protein transport"/>
    <property type="evidence" value="ECO:0007669"/>
    <property type="project" value="UniProtKB-KW"/>
</dbReference>
<dbReference type="RefSeq" id="WP_142942706.1">
    <property type="nucleotide sequence ID" value="NZ_VIKR01000003.1"/>
</dbReference>
<comment type="similarity">
    <text evidence="2">Belongs to the TonB family.</text>
</comment>
<dbReference type="PANTHER" id="PTHR33446:SF11">
    <property type="entry name" value="TONB3"/>
    <property type="match status" value="1"/>
</dbReference>
<accession>A0A545T9W0</accession>